<keyword evidence="3" id="KW-1185">Reference proteome</keyword>
<evidence type="ECO:0000313" key="2">
    <source>
        <dbReference type="EMBL" id="MBB4660951.1"/>
    </source>
</evidence>
<name>A0A840I9M7_9ACTN</name>
<sequence>MTAMLISTDAQTDADEPWANPEAGRRIEEIARKQGIPLLSWGELQALYERGTDEEEEELWGGIFDEFTAEP</sequence>
<gene>
    <name evidence="2" type="ORF">BDZ31_000524</name>
</gene>
<proteinExistence type="predicted"/>
<accession>A0A840I9M7</accession>
<feature type="region of interest" description="Disordered" evidence="1">
    <location>
        <begin position="1"/>
        <end position="20"/>
    </location>
</feature>
<organism evidence="2 3">
    <name type="scientific">Conexibacter arvalis</name>
    <dbReference type="NCBI Taxonomy" id="912552"/>
    <lineage>
        <taxon>Bacteria</taxon>
        <taxon>Bacillati</taxon>
        <taxon>Actinomycetota</taxon>
        <taxon>Thermoleophilia</taxon>
        <taxon>Solirubrobacterales</taxon>
        <taxon>Conexibacteraceae</taxon>
        <taxon>Conexibacter</taxon>
    </lineage>
</organism>
<dbReference type="Proteomes" id="UP000585272">
    <property type="component" value="Unassembled WGS sequence"/>
</dbReference>
<dbReference type="AlphaFoldDB" id="A0A840I9M7"/>
<comment type="caution">
    <text evidence="2">The sequence shown here is derived from an EMBL/GenBank/DDBJ whole genome shotgun (WGS) entry which is preliminary data.</text>
</comment>
<evidence type="ECO:0000256" key="1">
    <source>
        <dbReference type="SAM" id="MobiDB-lite"/>
    </source>
</evidence>
<protein>
    <submittedName>
        <fullName evidence="2">Uncharacterized protein</fullName>
    </submittedName>
</protein>
<dbReference type="EMBL" id="JACHNU010000001">
    <property type="protein sequence ID" value="MBB4660951.1"/>
    <property type="molecule type" value="Genomic_DNA"/>
</dbReference>
<reference evidence="2 3" key="1">
    <citation type="submission" date="2020-08" db="EMBL/GenBank/DDBJ databases">
        <title>Genomic Encyclopedia of Archaeal and Bacterial Type Strains, Phase II (KMG-II): from individual species to whole genera.</title>
        <authorList>
            <person name="Goeker M."/>
        </authorList>
    </citation>
    <scope>NUCLEOTIDE SEQUENCE [LARGE SCALE GENOMIC DNA]</scope>
    <source>
        <strain evidence="2 3">DSM 23288</strain>
    </source>
</reference>
<evidence type="ECO:0000313" key="3">
    <source>
        <dbReference type="Proteomes" id="UP000585272"/>
    </source>
</evidence>